<dbReference type="AlphaFoldDB" id="A0A6M5Z4X8"/>
<reference evidence="2" key="1">
    <citation type="submission" date="2020-05" db="EMBL/GenBank/DDBJ databases">
        <title>Frigoriglobus tundricola gen. nov., sp. nov., a psychrotolerant cellulolytic planctomycete of the family Gemmataceae with two divergent copies of 16S rRNA gene.</title>
        <authorList>
            <person name="Kulichevskaya I.S."/>
            <person name="Ivanova A.A."/>
            <person name="Naumoff D.G."/>
            <person name="Beletsky A.V."/>
            <person name="Rijpstra W.I.C."/>
            <person name="Sinninghe Damste J.S."/>
            <person name="Mardanov A.V."/>
            <person name="Ravin N.V."/>
            <person name="Dedysh S.N."/>
        </authorList>
    </citation>
    <scope>NUCLEOTIDE SEQUENCE [LARGE SCALE GENOMIC DNA]</scope>
    <source>
        <strain evidence="2">PL17</strain>
    </source>
</reference>
<proteinExistence type="predicted"/>
<sequence>MWRMAFIVGDSFVARGLGLRLFPSAGQLDHGLRVGDALELRRPDGSAHRASVMRLNPVHANPTPFWALVFPEWLPVDAPIGTEVWVADAKPGAAPNPAA</sequence>
<evidence type="ECO:0000313" key="2">
    <source>
        <dbReference type="Proteomes" id="UP000503447"/>
    </source>
</evidence>
<name>A0A6M5Z4X8_9BACT</name>
<dbReference type="KEGG" id="ftj:FTUN_7908"/>
<gene>
    <name evidence="1" type="ORF">FTUN_7908</name>
</gene>
<dbReference type="EMBL" id="CP053452">
    <property type="protein sequence ID" value="QJX00283.1"/>
    <property type="molecule type" value="Genomic_DNA"/>
</dbReference>
<accession>A0A6M5Z4X8</accession>
<organism evidence="1 2">
    <name type="scientific">Frigoriglobus tundricola</name>
    <dbReference type="NCBI Taxonomy" id="2774151"/>
    <lineage>
        <taxon>Bacteria</taxon>
        <taxon>Pseudomonadati</taxon>
        <taxon>Planctomycetota</taxon>
        <taxon>Planctomycetia</taxon>
        <taxon>Gemmatales</taxon>
        <taxon>Gemmataceae</taxon>
        <taxon>Frigoriglobus</taxon>
    </lineage>
</organism>
<protein>
    <submittedName>
        <fullName evidence="1">Uncharacterized protein</fullName>
    </submittedName>
</protein>
<dbReference type="Proteomes" id="UP000503447">
    <property type="component" value="Chromosome"/>
</dbReference>
<evidence type="ECO:0000313" key="1">
    <source>
        <dbReference type="EMBL" id="QJX00283.1"/>
    </source>
</evidence>
<keyword evidence="2" id="KW-1185">Reference proteome</keyword>